<sequence>MGPSVGRLGVFAASIGGALLLMGAASSAAFASGGPVSPPPSTPTSPPPSNFVLTGFSASPVSGSSHTYNLTVTVTQTSPDGSDFGTPPNTSNKEFHAFPQTIYVDVINNSGTVESTAFAASLTTPGNPGITYLKGETGDQSATATYQVVLPSSLSLTSGQNLAIVSPDENGPLPGLTTLNRAQTQTFRMGPVDDNSWNDDIVSGTATMMIPTGQLPEVPYAAVLPAVAILGLGAFWLRNRTRLQ</sequence>
<gene>
    <name evidence="4" type="ORF">BXT84_14290</name>
</gene>
<reference evidence="4 5" key="1">
    <citation type="journal article" date="2019" name="Sci. Rep.">
        <title>Sulfobacillus thermotolerans: new insights into resistance and metabolic capacities of acidophilic chemolithotrophs.</title>
        <authorList>
            <person name="Panyushkina A.E."/>
            <person name="Babenko V.V."/>
            <person name="Nikitina A.S."/>
            <person name="Selezneva O.V."/>
            <person name="Tsaplina I.A."/>
            <person name="Letarova M.A."/>
            <person name="Kostryukova E.S."/>
            <person name="Letarov A.V."/>
        </authorList>
    </citation>
    <scope>NUCLEOTIDE SEQUENCE [LARGE SCALE GENOMIC DNA]</scope>
    <source>
        <strain evidence="4 5">Kr1</strain>
    </source>
</reference>
<evidence type="ECO:0000256" key="1">
    <source>
        <dbReference type="SAM" id="MobiDB-lite"/>
    </source>
</evidence>
<feature type="compositionally biased region" description="Pro residues" evidence="1">
    <location>
        <begin position="36"/>
        <end position="49"/>
    </location>
</feature>
<dbReference type="EMBL" id="CP019454">
    <property type="protein sequence ID" value="AUW95614.1"/>
    <property type="molecule type" value="Genomic_DNA"/>
</dbReference>
<organism evidence="4 5">
    <name type="scientific">Sulfobacillus thermotolerans</name>
    <dbReference type="NCBI Taxonomy" id="338644"/>
    <lineage>
        <taxon>Bacteria</taxon>
        <taxon>Bacillati</taxon>
        <taxon>Bacillota</taxon>
        <taxon>Clostridia</taxon>
        <taxon>Eubacteriales</taxon>
        <taxon>Clostridiales Family XVII. Incertae Sedis</taxon>
        <taxon>Sulfobacillus</taxon>
    </lineage>
</organism>
<feature type="chain" id="PRO_5046769056" evidence="3">
    <location>
        <begin position="32"/>
        <end position="244"/>
    </location>
</feature>
<keyword evidence="3" id="KW-0732">Signal</keyword>
<evidence type="ECO:0000256" key="3">
    <source>
        <dbReference type="SAM" id="SignalP"/>
    </source>
</evidence>
<evidence type="ECO:0000313" key="5">
    <source>
        <dbReference type="Proteomes" id="UP000325292"/>
    </source>
</evidence>
<keyword evidence="2" id="KW-0472">Membrane</keyword>
<dbReference type="Proteomes" id="UP000325292">
    <property type="component" value="Chromosome"/>
</dbReference>
<evidence type="ECO:0000256" key="2">
    <source>
        <dbReference type="SAM" id="Phobius"/>
    </source>
</evidence>
<feature type="transmembrane region" description="Helical" evidence="2">
    <location>
        <begin position="218"/>
        <end position="237"/>
    </location>
</feature>
<accession>A0ABN5H554</accession>
<keyword evidence="5" id="KW-1185">Reference proteome</keyword>
<keyword evidence="2" id="KW-0812">Transmembrane</keyword>
<proteinExistence type="predicted"/>
<feature type="signal peptide" evidence="3">
    <location>
        <begin position="1"/>
        <end position="31"/>
    </location>
</feature>
<feature type="region of interest" description="Disordered" evidence="1">
    <location>
        <begin position="31"/>
        <end position="50"/>
    </location>
</feature>
<evidence type="ECO:0000313" key="4">
    <source>
        <dbReference type="EMBL" id="AUW95614.1"/>
    </source>
</evidence>
<name>A0ABN5H554_9FIRM</name>
<keyword evidence="2" id="KW-1133">Transmembrane helix</keyword>
<protein>
    <submittedName>
        <fullName evidence="4">Uncharacterized protein</fullName>
    </submittedName>
</protein>